<accession>A0A3R9PQR2</accession>
<evidence type="ECO:0008006" key="3">
    <source>
        <dbReference type="Google" id="ProtNLM"/>
    </source>
</evidence>
<name>A0A3R9PQR2_9BACT</name>
<dbReference type="OrthoDB" id="129671at2"/>
<comment type="caution">
    <text evidence="1">The sequence shown here is derived from an EMBL/GenBank/DDBJ whole genome shotgun (WGS) entry which is preliminary data.</text>
</comment>
<organism evidence="1 2">
    <name type="scientific">Edaphobacter aggregans</name>
    <dbReference type="NCBI Taxonomy" id="570835"/>
    <lineage>
        <taxon>Bacteria</taxon>
        <taxon>Pseudomonadati</taxon>
        <taxon>Acidobacteriota</taxon>
        <taxon>Terriglobia</taxon>
        <taxon>Terriglobales</taxon>
        <taxon>Acidobacteriaceae</taxon>
        <taxon>Edaphobacter</taxon>
    </lineage>
</organism>
<reference evidence="1 2" key="1">
    <citation type="submission" date="2018-12" db="EMBL/GenBank/DDBJ databases">
        <title>Sequencing of bacterial isolates from soil warming experiment in Harvard Forest, Massachusetts, USA.</title>
        <authorList>
            <person name="Deangelis K."/>
        </authorList>
    </citation>
    <scope>NUCLEOTIDE SEQUENCE [LARGE SCALE GENOMIC DNA]</scope>
    <source>
        <strain evidence="1 2">EB153</strain>
    </source>
</reference>
<dbReference type="EMBL" id="RSDW01000001">
    <property type="protein sequence ID" value="RSL15781.1"/>
    <property type="molecule type" value="Genomic_DNA"/>
</dbReference>
<keyword evidence="2" id="KW-1185">Reference proteome</keyword>
<dbReference type="RefSeq" id="WP_125484487.1">
    <property type="nucleotide sequence ID" value="NZ_RSDW01000001.1"/>
</dbReference>
<gene>
    <name evidence="1" type="ORF">EDE15_1284</name>
</gene>
<sequence length="278" mass="31552">MKIIKPKNVARQASIIVGSVLVAVIPCTAKEPKLTSDAIISRHLDSIGSADARAAAVSRVSQGKVVFAEIIRHSLHMEGAATLLSQQRKHKCEFQFGNSQYPGEKFVFDGNQDLVAMVDQTSRSRLGNFLFLQEEVLREGLFGGILSTAWPLLNTQNTNPALKYERLKKINGQQLHEISYVPKKRSESGELSIRLYFEPETYHHVLTVYTLTMLHGSQTIYDPNQTTVIVEERFGDFQPVDGLTLPRHWDIRYRVEPQNFAEEYDWDVSLTQIEHNKL</sequence>
<dbReference type="Proteomes" id="UP000269669">
    <property type="component" value="Unassembled WGS sequence"/>
</dbReference>
<evidence type="ECO:0000313" key="2">
    <source>
        <dbReference type="Proteomes" id="UP000269669"/>
    </source>
</evidence>
<protein>
    <recommendedName>
        <fullName evidence="3">Outer membrane lipoprotein-sorting protein</fullName>
    </recommendedName>
</protein>
<proteinExistence type="predicted"/>
<evidence type="ECO:0000313" key="1">
    <source>
        <dbReference type="EMBL" id="RSL15781.1"/>
    </source>
</evidence>
<dbReference type="AlphaFoldDB" id="A0A3R9PQR2"/>